<comment type="similarity">
    <text evidence="1">Belongs to the RelA/SpoT family.</text>
</comment>
<dbReference type="PANTHER" id="PTHR21262:SF31">
    <property type="entry name" value="GTP PYROPHOSPHOKINASE"/>
    <property type="match status" value="1"/>
</dbReference>
<dbReference type="AlphaFoldDB" id="S8DQQ6"/>
<dbReference type="SUPFAM" id="SSF109604">
    <property type="entry name" value="HD-domain/PDEase-like"/>
    <property type="match status" value="1"/>
</dbReference>
<dbReference type="InterPro" id="IPR003607">
    <property type="entry name" value="HD/PDEase_dom"/>
</dbReference>
<dbReference type="OrthoDB" id="430679at2759"/>
<name>S8DQQ6_9LAMI</name>
<accession>S8DQQ6</accession>
<gene>
    <name evidence="4" type="ORF">M569_09409</name>
</gene>
<protein>
    <recommendedName>
        <fullName evidence="3">HD domain-containing protein</fullName>
    </recommendedName>
</protein>
<reference evidence="4 5" key="1">
    <citation type="journal article" date="2013" name="BMC Genomics">
        <title>The miniature genome of a carnivorous plant Genlisea aurea contains a low number of genes and short non-coding sequences.</title>
        <authorList>
            <person name="Leushkin E.V."/>
            <person name="Sutormin R.A."/>
            <person name="Nabieva E.R."/>
            <person name="Penin A.A."/>
            <person name="Kondrashov A.S."/>
            <person name="Logacheva M.D."/>
        </authorList>
    </citation>
    <scope>NUCLEOTIDE SEQUENCE [LARGE SCALE GENOMIC DNA]</scope>
</reference>
<proteinExistence type="inferred from homology"/>
<feature type="region of interest" description="Disordered" evidence="2">
    <location>
        <begin position="309"/>
        <end position="335"/>
    </location>
</feature>
<dbReference type="FunFam" id="1.10.3210.10:FF:000001">
    <property type="entry name" value="GTP pyrophosphokinase RelA"/>
    <property type="match status" value="1"/>
</dbReference>
<dbReference type="Proteomes" id="UP000015453">
    <property type="component" value="Unassembled WGS sequence"/>
</dbReference>
<dbReference type="Gene3D" id="1.10.3210.10">
    <property type="entry name" value="Hypothetical protein af1432"/>
    <property type="match status" value="1"/>
</dbReference>
<dbReference type="CDD" id="cd00077">
    <property type="entry name" value="HDc"/>
    <property type="match status" value="1"/>
</dbReference>
<evidence type="ECO:0000313" key="5">
    <source>
        <dbReference type="Proteomes" id="UP000015453"/>
    </source>
</evidence>
<dbReference type="EMBL" id="AUSU01004278">
    <property type="protein sequence ID" value="EPS65368.1"/>
    <property type="molecule type" value="Genomic_DNA"/>
</dbReference>
<sequence length="335" mass="36131">SSPMPLTPKSSFIFRRNRSLLLNRRFAVSASLGSLLNSANTIAAAGSGSSASAVHGAVTSAITQVAVTAFAIASGACISTKVDFLWPKVDDQPGSHVLDGVDLTGYSIFYNEKVQKAIAFARSAHHGQKRRTGDPYVSHCLHTGRILAVLVPSSGKRAVDTVVAGILHDIVDDTSETLHSIEQEFDSDVAKLVAGVSRLSYINQANNLRAMLLGMVDDPRVVLIKLADRLHNMRTIYALSPAKAQAVAQETLVIWCSLASKLGLWALKAELEDLCFAVLQPKVFRQLRAELASMWNPSLKSGFPRRISGKPTGAQQIQKPEGSQDLDEETTNMKV</sequence>
<comment type="caution">
    <text evidence="4">The sequence shown here is derived from an EMBL/GenBank/DDBJ whole genome shotgun (WGS) entry which is preliminary data.</text>
</comment>
<dbReference type="SMART" id="SM00471">
    <property type="entry name" value="HDc"/>
    <property type="match status" value="1"/>
</dbReference>
<dbReference type="GO" id="GO:0009507">
    <property type="term" value="C:chloroplast"/>
    <property type="evidence" value="ECO:0007669"/>
    <property type="project" value="TreeGrafter"/>
</dbReference>
<dbReference type="Pfam" id="PF13328">
    <property type="entry name" value="HD_4"/>
    <property type="match status" value="1"/>
</dbReference>
<evidence type="ECO:0000256" key="1">
    <source>
        <dbReference type="ARBA" id="ARBA00007476"/>
    </source>
</evidence>
<evidence type="ECO:0000256" key="2">
    <source>
        <dbReference type="SAM" id="MobiDB-lite"/>
    </source>
</evidence>
<evidence type="ECO:0000313" key="4">
    <source>
        <dbReference type="EMBL" id="EPS65368.1"/>
    </source>
</evidence>
<dbReference type="PROSITE" id="PS51831">
    <property type="entry name" value="HD"/>
    <property type="match status" value="1"/>
</dbReference>
<keyword evidence="5" id="KW-1185">Reference proteome</keyword>
<dbReference type="PANTHER" id="PTHR21262">
    <property type="entry name" value="GUANOSINE-3',5'-BIS DIPHOSPHATE 3'-PYROPHOSPHOHYDROLASE"/>
    <property type="match status" value="1"/>
</dbReference>
<evidence type="ECO:0000259" key="3">
    <source>
        <dbReference type="PROSITE" id="PS51831"/>
    </source>
</evidence>
<feature type="non-terminal residue" evidence="4">
    <location>
        <position position="1"/>
    </location>
</feature>
<feature type="compositionally biased region" description="Acidic residues" evidence="2">
    <location>
        <begin position="324"/>
        <end position="335"/>
    </location>
</feature>
<organism evidence="4 5">
    <name type="scientific">Genlisea aurea</name>
    <dbReference type="NCBI Taxonomy" id="192259"/>
    <lineage>
        <taxon>Eukaryota</taxon>
        <taxon>Viridiplantae</taxon>
        <taxon>Streptophyta</taxon>
        <taxon>Embryophyta</taxon>
        <taxon>Tracheophyta</taxon>
        <taxon>Spermatophyta</taxon>
        <taxon>Magnoliopsida</taxon>
        <taxon>eudicotyledons</taxon>
        <taxon>Gunneridae</taxon>
        <taxon>Pentapetalae</taxon>
        <taxon>asterids</taxon>
        <taxon>lamiids</taxon>
        <taxon>Lamiales</taxon>
        <taxon>Lentibulariaceae</taxon>
        <taxon>Genlisea</taxon>
    </lineage>
</organism>
<feature type="domain" description="HD" evidence="3">
    <location>
        <begin position="136"/>
        <end position="233"/>
    </location>
</feature>
<dbReference type="InterPro" id="IPR006674">
    <property type="entry name" value="HD_domain"/>
</dbReference>